<organism evidence="1 2">
    <name type="scientific">Candidatus Gallimonas intestinavium</name>
    <dbReference type="NCBI Taxonomy" id="2838603"/>
    <lineage>
        <taxon>Bacteria</taxon>
        <taxon>Bacillati</taxon>
        <taxon>Bacillota</taxon>
        <taxon>Clostridia</taxon>
        <taxon>Candidatus Gallimonas</taxon>
    </lineage>
</organism>
<dbReference type="Gene3D" id="3.40.50.1820">
    <property type="entry name" value="alpha/beta hydrolase"/>
    <property type="match status" value="1"/>
</dbReference>
<accession>A0A9D2G690</accession>
<proteinExistence type="predicted"/>
<gene>
    <name evidence="1" type="ORF">H9964_06445</name>
</gene>
<sequence length="559" mass="62956">MANMILTPITLWKDFDDSLPLNEEFLPEEEREGAVMRGVYFLGRQTDYGRVKIYGRYYTPLGLESFPAVLILFEAGFPCDEKLVMHFIKKGYAVLGVDYSGELGDGRHTIYPRDIDYANYARAGRAMQYVDNTARETSWYEWTGVARYAARWLKERPEVTAAGAVGLRTGGEILWKIAPYAPIDCFISIGAAGWLAYRDIEKFSENGNVVFSEERHRFIAGIDSQSYAPYVKCPVMMLCAINDKKCNYDRVYDTFQQINPEVEKAILYSAHGNGLIGRHSFVNIDLFLDKFLKKHSVFLSKPVSFSVANENGSFKVRAAYDPMGKVAECGIFYTENTATFKARDWTRKLGDARMMGKDNTFVFPLDVYEGSEKALVYTFVRYSNGFSVTSKIQEINLGEHHKGCMKSRIFYTSEQGTIGFAAFRRRAGSIADCFSDSDHVDLELLPGYGGIPGVTTRTGIITYRVSEPRFEPSEGASFRFDAWSEKDAVLKVVFYSDVEEETGYTETFFVQGGGKWKSFLADAADFKSDRGASLASFRGTVSVVFQGEGDVLINNLLWL</sequence>
<dbReference type="SUPFAM" id="SSF53474">
    <property type="entry name" value="alpha/beta-Hydrolases"/>
    <property type="match status" value="1"/>
</dbReference>
<comment type="caution">
    <text evidence="1">The sequence shown here is derived from an EMBL/GenBank/DDBJ whole genome shotgun (WGS) entry which is preliminary data.</text>
</comment>
<dbReference type="Proteomes" id="UP000824102">
    <property type="component" value="Unassembled WGS sequence"/>
</dbReference>
<dbReference type="AlphaFoldDB" id="A0A9D2G690"/>
<name>A0A9D2G690_9FIRM</name>
<reference evidence="1" key="2">
    <citation type="submission" date="2021-04" db="EMBL/GenBank/DDBJ databases">
        <authorList>
            <person name="Gilroy R."/>
        </authorList>
    </citation>
    <scope>NUCLEOTIDE SEQUENCE</scope>
    <source>
        <strain evidence="1">ChiW7-2402</strain>
    </source>
</reference>
<dbReference type="EMBL" id="DXBB01000089">
    <property type="protein sequence ID" value="HIZ73202.1"/>
    <property type="molecule type" value="Genomic_DNA"/>
</dbReference>
<reference evidence="1" key="1">
    <citation type="journal article" date="2021" name="PeerJ">
        <title>Extensive microbial diversity within the chicken gut microbiome revealed by metagenomics and culture.</title>
        <authorList>
            <person name="Gilroy R."/>
            <person name="Ravi A."/>
            <person name="Getino M."/>
            <person name="Pursley I."/>
            <person name="Horton D.L."/>
            <person name="Alikhan N.F."/>
            <person name="Baker D."/>
            <person name="Gharbi K."/>
            <person name="Hall N."/>
            <person name="Watson M."/>
            <person name="Adriaenssens E.M."/>
            <person name="Foster-Nyarko E."/>
            <person name="Jarju S."/>
            <person name="Secka A."/>
            <person name="Antonio M."/>
            <person name="Oren A."/>
            <person name="Chaudhuri R.R."/>
            <person name="La Ragione R."/>
            <person name="Hildebrand F."/>
            <person name="Pallen M.J."/>
        </authorList>
    </citation>
    <scope>NUCLEOTIDE SEQUENCE</scope>
    <source>
        <strain evidence="1">ChiW7-2402</strain>
    </source>
</reference>
<dbReference type="InterPro" id="IPR029058">
    <property type="entry name" value="AB_hydrolase_fold"/>
</dbReference>
<evidence type="ECO:0000313" key="2">
    <source>
        <dbReference type="Proteomes" id="UP000824102"/>
    </source>
</evidence>
<evidence type="ECO:0000313" key="1">
    <source>
        <dbReference type="EMBL" id="HIZ73202.1"/>
    </source>
</evidence>
<protein>
    <submittedName>
        <fullName evidence="1">Uncharacterized protein</fullName>
    </submittedName>
</protein>